<accession>A0AAX4PDM6</accession>
<organism evidence="4 5">
    <name type="scientific">Chloropicon roscoffensis</name>
    <dbReference type="NCBI Taxonomy" id="1461544"/>
    <lineage>
        <taxon>Eukaryota</taxon>
        <taxon>Viridiplantae</taxon>
        <taxon>Chlorophyta</taxon>
        <taxon>Chloropicophyceae</taxon>
        <taxon>Chloropicales</taxon>
        <taxon>Chloropicaceae</taxon>
        <taxon>Chloropicon</taxon>
    </lineage>
</organism>
<feature type="transmembrane region" description="Helical" evidence="3">
    <location>
        <begin position="122"/>
        <end position="144"/>
    </location>
</feature>
<reference evidence="4 5" key="1">
    <citation type="submission" date="2024-03" db="EMBL/GenBank/DDBJ databases">
        <title>Complete genome sequence of the green alga Chloropicon roscoffensis RCC1871.</title>
        <authorList>
            <person name="Lemieux C."/>
            <person name="Pombert J.-F."/>
            <person name="Otis C."/>
            <person name="Turmel M."/>
        </authorList>
    </citation>
    <scope>NUCLEOTIDE SEQUENCE [LARGE SCALE GENOMIC DNA]</scope>
    <source>
        <strain evidence="4 5">RCC1871</strain>
    </source>
</reference>
<keyword evidence="1" id="KW-0175">Coiled coil</keyword>
<evidence type="ECO:0000256" key="2">
    <source>
        <dbReference type="SAM" id="MobiDB-lite"/>
    </source>
</evidence>
<protein>
    <submittedName>
        <fullName evidence="4">Uncharacterized protein</fullName>
    </submittedName>
</protein>
<proteinExistence type="predicted"/>
<dbReference type="PROSITE" id="PS51257">
    <property type="entry name" value="PROKAR_LIPOPROTEIN"/>
    <property type="match status" value="1"/>
</dbReference>
<evidence type="ECO:0000313" key="5">
    <source>
        <dbReference type="Proteomes" id="UP001472866"/>
    </source>
</evidence>
<feature type="compositionally biased region" description="Basic residues" evidence="2">
    <location>
        <begin position="300"/>
        <end position="311"/>
    </location>
</feature>
<keyword evidence="3" id="KW-0472">Membrane</keyword>
<feature type="coiled-coil region" evidence="1">
    <location>
        <begin position="155"/>
        <end position="229"/>
    </location>
</feature>
<feature type="compositionally biased region" description="Basic and acidic residues" evidence="2">
    <location>
        <begin position="289"/>
        <end position="299"/>
    </location>
</feature>
<evidence type="ECO:0000256" key="1">
    <source>
        <dbReference type="SAM" id="Coils"/>
    </source>
</evidence>
<keyword evidence="3" id="KW-1133">Transmembrane helix</keyword>
<keyword evidence="3" id="KW-0812">Transmembrane</keyword>
<feature type="region of interest" description="Disordered" evidence="2">
    <location>
        <begin position="241"/>
        <end position="311"/>
    </location>
</feature>
<gene>
    <name evidence="4" type="ORF">HKI87_09g57050</name>
</gene>
<name>A0AAX4PDM6_9CHLO</name>
<dbReference type="AlphaFoldDB" id="A0AAX4PDM6"/>
<dbReference type="Proteomes" id="UP001472866">
    <property type="component" value="Chromosome 09"/>
</dbReference>
<evidence type="ECO:0000256" key="3">
    <source>
        <dbReference type="SAM" id="Phobius"/>
    </source>
</evidence>
<dbReference type="EMBL" id="CP151509">
    <property type="protein sequence ID" value="WZN64151.1"/>
    <property type="molecule type" value="Genomic_DNA"/>
</dbReference>
<evidence type="ECO:0000313" key="4">
    <source>
        <dbReference type="EMBL" id="WZN64151.1"/>
    </source>
</evidence>
<keyword evidence="5" id="KW-1185">Reference proteome</keyword>
<sequence>MRRRQVVPLALAFAGLLGISCIVGLDTYPKMSQAINFEPPKHQLCTVTNRDPSRGCVEVTLMYAPYGEACVYKNGDNTVILQGQPMTEYLNKFDVGAQHTCYHPVGNVNKITFTAPPRSDGLLLSFTMLLPFVLLCLFAAVLHLHKPKPAIETMVKRTEKLIERHDRKTKKLNEDNLKEIATLKGKIEREQEKRLQFVTELTQERAERLRQYDDLKDDLIQDFARVEEKLGLQDGQVRRGTGVLPIPSQYGYEDRSRPRASRGKSAKGEVGGLLDTANKSKRRQSTALDAERNRQEQLFKKKLAERRKNRV</sequence>